<evidence type="ECO:0000259" key="10">
    <source>
        <dbReference type="PROSITE" id="PS51462"/>
    </source>
</evidence>
<dbReference type="InterPro" id="IPR050241">
    <property type="entry name" value="NAD-cap_RNA_hydrolase_NudC"/>
</dbReference>
<comment type="caution">
    <text evidence="11">The sequence shown here is derived from an EMBL/GenBank/DDBJ whole genome shotgun (WGS) entry which is preliminary data.</text>
</comment>
<comment type="caution">
    <text evidence="9">Lacks conserved residue(s) required for the propagation of feature annotation.</text>
</comment>
<dbReference type="InterPro" id="IPR049734">
    <property type="entry name" value="NudC-like_C"/>
</dbReference>
<feature type="binding site" evidence="9">
    <location>
        <position position="186"/>
    </location>
    <ligand>
        <name>a divalent metal cation</name>
        <dbReference type="ChEBI" id="CHEBI:60240"/>
        <label>3</label>
    </ligand>
</feature>
<feature type="domain" description="Nudix hydrolase" evidence="10">
    <location>
        <begin position="137"/>
        <end position="260"/>
    </location>
</feature>
<dbReference type="Gene3D" id="3.90.79.10">
    <property type="entry name" value="Nucleoside Triphosphate Pyrophosphohydrolase"/>
    <property type="match status" value="1"/>
</dbReference>
<keyword evidence="5 9" id="KW-0460">Magnesium</keyword>
<comment type="catalytic activity">
    <reaction evidence="9">
        <text>NADH + H2O = reduced beta-nicotinamide D-ribonucleotide + AMP + 2 H(+)</text>
        <dbReference type="Rhea" id="RHEA:48868"/>
        <dbReference type="ChEBI" id="CHEBI:15377"/>
        <dbReference type="ChEBI" id="CHEBI:15378"/>
        <dbReference type="ChEBI" id="CHEBI:57945"/>
        <dbReference type="ChEBI" id="CHEBI:90832"/>
        <dbReference type="ChEBI" id="CHEBI:456215"/>
        <dbReference type="EC" id="3.6.1.22"/>
    </reaction>
</comment>
<dbReference type="PROSITE" id="PS51462">
    <property type="entry name" value="NUDIX"/>
    <property type="match status" value="1"/>
</dbReference>
<dbReference type="InterPro" id="IPR020084">
    <property type="entry name" value="NUDIX_hydrolase_CS"/>
</dbReference>
<comment type="cofactor">
    <cofactor evidence="9">
        <name>Zn(2+)</name>
        <dbReference type="ChEBI" id="CHEBI:29105"/>
    </cofactor>
    <text evidence="9">Binds 1 zinc ion per subunit.</text>
</comment>
<dbReference type="PROSITE" id="PS00893">
    <property type="entry name" value="NUDIX_BOX"/>
    <property type="match status" value="1"/>
</dbReference>
<feature type="binding site" evidence="9">
    <location>
        <position position="136"/>
    </location>
    <ligand>
        <name>substrate</name>
    </ligand>
</feature>
<keyword evidence="2 9" id="KW-0479">Metal-binding</keyword>
<dbReference type="InterPro" id="IPR022925">
    <property type="entry name" value="RNA_Hydrolase_NudC"/>
</dbReference>
<feature type="binding site" evidence="9">
    <location>
        <position position="170"/>
    </location>
    <ligand>
        <name>a divalent metal cation</name>
        <dbReference type="ChEBI" id="CHEBI:60240"/>
        <label>1</label>
    </ligand>
</feature>
<dbReference type="PRINTS" id="PR00502">
    <property type="entry name" value="NUDIXFAMILY"/>
</dbReference>
<organism evidence="11 12">
    <name type="scientific">Vibrio metoecus</name>
    <dbReference type="NCBI Taxonomy" id="1481663"/>
    <lineage>
        <taxon>Bacteria</taxon>
        <taxon>Pseudomonadati</taxon>
        <taxon>Pseudomonadota</taxon>
        <taxon>Gammaproteobacteria</taxon>
        <taxon>Vibrionales</taxon>
        <taxon>Vibrionaceae</taxon>
        <taxon>Vibrio</taxon>
    </lineage>
</organism>
<evidence type="ECO:0000256" key="8">
    <source>
        <dbReference type="ARBA" id="ARBA00023679"/>
    </source>
</evidence>
<proteinExistence type="inferred from homology"/>
<feature type="binding site" evidence="9">
    <location>
        <position position="81"/>
    </location>
    <ligand>
        <name>substrate</name>
    </ligand>
</feature>
<dbReference type="FunFam" id="3.90.79.10:FF:000004">
    <property type="entry name" value="NADH pyrophosphatase"/>
    <property type="match status" value="1"/>
</dbReference>
<dbReference type="PATRIC" id="fig|1481663.8.peg.3382"/>
<evidence type="ECO:0000256" key="4">
    <source>
        <dbReference type="ARBA" id="ARBA00022833"/>
    </source>
</evidence>
<feature type="binding site" evidence="9">
    <location>
        <position position="113"/>
    </location>
    <ligand>
        <name>Zn(2+)</name>
        <dbReference type="ChEBI" id="CHEBI:29105"/>
    </ligand>
</feature>
<sequence>MIRLQAIRRSRVEKSDGKNAYWCVVSGSDLWLVDGQIPYGCAEQWDLPQDKAILVDRYQNSPVYWLNAADIEQDRPLSSLRELLGVDEALFLAASKAVQYGHMSQTIRFCPQCGGRNYLNHQQLAMQCHDCRTLHYPRIFPCIIVAVRKEKQILLAQHPRHRSGMYTVIAGFVEVGETLEQCVAREVREETGIEVTNIRYFGSQPWAFPSSMMMAFLADYRGGELKPDYSELSDANWFGMDNLPPVAPQGTIARALIEQTLVNIAQETGLKGKKNPPVKEGVSKMSL</sequence>
<dbReference type="InterPro" id="IPR020476">
    <property type="entry name" value="Nudix_hydrolase"/>
</dbReference>
<keyword evidence="3 9" id="KW-0378">Hydrolase</keyword>
<reference evidence="11 12" key="1">
    <citation type="journal article" date="2015" name="Genome Biol. Evol.">
        <title>The Dynamics of Genetic Interactions between Vibrio metoecus and Vibrio cholerae, Two Close Relatives Co-Occurring in the Environment.</title>
        <authorList>
            <person name="Orata F.D."/>
            <person name="Kirchberger P.C."/>
            <person name="Meheust R."/>
            <person name="Barlow E.J."/>
            <person name="Tarr C.L."/>
            <person name="Boucher Y."/>
        </authorList>
    </citation>
    <scope>NUCLEOTIDE SEQUENCE [LARGE SCALE GENOMIC DNA]</scope>
    <source>
        <strain evidence="11 12">08-2459</strain>
    </source>
</reference>
<dbReference type="EC" id="3.6.1.22" evidence="9"/>
<feature type="binding site" evidence="9">
    <location>
        <position position="190"/>
    </location>
    <ligand>
        <name>a divalent metal cation</name>
        <dbReference type="ChEBI" id="CHEBI:60240"/>
        <label>1</label>
    </ligand>
</feature>
<evidence type="ECO:0000313" key="12">
    <source>
        <dbReference type="Proteomes" id="UP000053724"/>
    </source>
</evidence>
<dbReference type="GO" id="GO:0019677">
    <property type="term" value="P:NAD+ catabolic process"/>
    <property type="evidence" value="ECO:0007669"/>
    <property type="project" value="TreeGrafter"/>
</dbReference>
<dbReference type="InterPro" id="IPR015797">
    <property type="entry name" value="NUDIX_hydrolase-like_dom_sf"/>
</dbReference>
<keyword evidence="4 9" id="KW-0862">Zinc</keyword>
<dbReference type="Gene3D" id="3.90.79.20">
    <property type="match status" value="1"/>
</dbReference>
<keyword evidence="6 9" id="KW-0520">NAD</keyword>
<feature type="binding site" evidence="9">
    <location>
        <position position="110"/>
    </location>
    <ligand>
        <name>Zn(2+)</name>
        <dbReference type="ChEBI" id="CHEBI:29105"/>
    </ligand>
</feature>
<feature type="short sequence motif" description="Nudix box" evidence="9">
    <location>
        <begin position="171"/>
        <end position="192"/>
    </location>
</feature>
<comment type="function">
    <text evidence="9">mRNA decapping enzyme that specifically removes the nicotinamide adenine dinucleotide (NAD) cap from a subset of mRNAs by hydrolyzing the diphosphate linkage to produce nicotinamide mononucleotide (NMN) and 5' monophosphate mRNA. The NAD-cap is present at the 5'-end of some mRNAs and stabilizes RNA against 5'-processing. Has preference for mRNAs with a 5'-end purine. Catalyzes the hydrolysis of a broad range of dinucleotide pyrophosphates.</text>
</comment>
<dbReference type="Proteomes" id="UP000053724">
    <property type="component" value="Unassembled WGS sequence"/>
</dbReference>
<dbReference type="SUPFAM" id="SSF55811">
    <property type="entry name" value="Nudix"/>
    <property type="match status" value="1"/>
</dbReference>
<comment type="cofactor">
    <cofactor evidence="9">
        <name>Mg(2+)</name>
        <dbReference type="ChEBI" id="CHEBI:18420"/>
    </cofactor>
    <cofactor evidence="9">
        <name>Mn(2+)</name>
        <dbReference type="ChEBI" id="CHEBI:29035"/>
    </cofactor>
    <text evidence="9">Divalent metal cations. Mg(2+) or Mn(2+).</text>
</comment>
<dbReference type="GO" id="GO:0006742">
    <property type="term" value="P:NADP+ catabolic process"/>
    <property type="evidence" value="ECO:0007669"/>
    <property type="project" value="TreeGrafter"/>
</dbReference>
<evidence type="ECO:0000313" key="11">
    <source>
        <dbReference type="EMBL" id="KQA22616.1"/>
    </source>
</evidence>
<dbReference type="PANTHER" id="PTHR42904:SF6">
    <property type="entry name" value="NAD-CAPPED RNA HYDROLASE NUDT12"/>
    <property type="match status" value="1"/>
</dbReference>
<evidence type="ECO:0000256" key="2">
    <source>
        <dbReference type="ARBA" id="ARBA00022723"/>
    </source>
</evidence>
<dbReference type="GO" id="GO:0110153">
    <property type="term" value="F:RNA NAD-cap (NMN-forming) hydrolase activity"/>
    <property type="evidence" value="ECO:0007669"/>
    <property type="project" value="RHEA"/>
</dbReference>
<feature type="binding site" evidence="9">
    <location>
        <position position="186"/>
    </location>
    <ligand>
        <name>a divalent metal cation</name>
        <dbReference type="ChEBI" id="CHEBI:60240"/>
        <label>2</label>
    </ligand>
</feature>
<evidence type="ECO:0000256" key="6">
    <source>
        <dbReference type="ARBA" id="ARBA00023027"/>
    </source>
</evidence>
<dbReference type="EMBL" id="LCUF01000031">
    <property type="protein sequence ID" value="KQA22616.1"/>
    <property type="molecule type" value="Genomic_DNA"/>
</dbReference>
<comment type="subunit">
    <text evidence="9">Homodimer.</text>
</comment>
<dbReference type="GO" id="GO:0005829">
    <property type="term" value="C:cytosol"/>
    <property type="evidence" value="ECO:0007669"/>
    <property type="project" value="TreeGrafter"/>
</dbReference>
<feature type="binding site" evidence="9">
    <location>
        <position position="190"/>
    </location>
    <ligand>
        <name>a divalent metal cation</name>
        <dbReference type="ChEBI" id="CHEBI:60240"/>
        <label>3</label>
    </ligand>
</feature>
<dbReference type="CDD" id="cd03429">
    <property type="entry name" value="NUDIX_NADH_pyrophosphatase_Nudt13"/>
    <property type="match status" value="1"/>
</dbReference>
<dbReference type="GO" id="GO:0000287">
    <property type="term" value="F:magnesium ion binding"/>
    <property type="evidence" value="ECO:0007669"/>
    <property type="project" value="UniProtKB-UniRule"/>
</dbReference>
<protein>
    <recommendedName>
        <fullName evidence="9">NAD-capped RNA hydrolase NudC</fullName>
        <shortName evidence="9">DeNADding enzyme NudC</shortName>
        <ecNumber evidence="9">3.6.1.-</ecNumber>
    </recommendedName>
    <alternativeName>
        <fullName evidence="9">NADH pyrophosphatase</fullName>
        <ecNumber evidence="9">3.6.1.22</ecNumber>
    </alternativeName>
</protein>
<dbReference type="EC" id="3.6.1.-" evidence="9"/>
<name>A0A0Q0LYL4_VIBMT</name>
<feature type="binding site" evidence="9">
    <location>
        <position position="131"/>
    </location>
    <ligand>
        <name>Zn(2+)</name>
        <dbReference type="ChEBI" id="CHEBI:29105"/>
    </ligand>
</feature>
<evidence type="ECO:0000256" key="9">
    <source>
        <dbReference type="HAMAP-Rule" id="MF_00297"/>
    </source>
</evidence>
<evidence type="ECO:0000256" key="1">
    <source>
        <dbReference type="ARBA" id="ARBA00009595"/>
    </source>
</evidence>
<dbReference type="GO" id="GO:0008270">
    <property type="term" value="F:zinc ion binding"/>
    <property type="evidence" value="ECO:0007669"/>
    <property type="project" value="UniProtKB-UniRule"/>
</dbReference>
<dbReference type="AlphaFoldDB" id="A0A0Q0LYL4"/>
<comment type="catalytic activity">
    <reaction evidence="9">
        <text>NAD(+) + H2O = beta-nicotinamide D-ribonucleotide + AMP + 2 H(+)</text>
        <dbReference type="Rhea" id="RHEA:11800"/>
        <dbReference type="ChEBI" id="CHEBI:14649"/>
        <dbReference type="ChEBI" id="CHEBI:15377"/>
        <dbReference type="ChEBI" id="CHEBI:15378"/>
        <dbReference type="ChEBI" id="CHEBI:57540"/>
        <dbReference type="ChEBI" id="CHEBI:456215"/>
        <dbReference type="EC" id="3.6.1.22"/>
    </reaction>
</comment>
<dbReference type="HAMAP" id="MF_00297">
    <property type="entry name" value="Nudix_NudC"/>
    <property type="match status" value="1"/>
</dbReference>
<dbReference type="GO" id="GO:0030145">
    <property type="term" value="F:manganese ion binding"/>
    <property type="evidence" value="ECO:0007669"/>
    <property type="project" value="UniProtKB-UniRule"/>
</dbReference>
<feature type="binding site" evidence="9">
    <location>
        <begin position="204"/>
        <end position="211"/>
    </location>
    <ligand>
        <name>substrate</name>
    </ligand>
</feature>
<feature type="binding site" evidence="9">
    <location>
        <position position="231"/>
    </location>
    <ligand>
        <name>a divalent metal cation</name>
        <dbReference type="ChEBI" id="CHEBI:60240"/>
        <label>1</label>
    </ligand>
</feature>
<dbReference type="Pfam" id="PF00293">
    <property type="entry name" value="NUDIX"/>
    <property type="match status" value="1"/>
</dbReference>
<keyword evidence="7 9" id="KW-0464">Manganese</keyword>
<gene>
    <name evidence="9" type="primary">nudC</name>
    <name evidence="11" type="ORF">AAY55_16450</name>
</gene>
<dbReference type="InterPro" id="IPR015376">
    <property type="entry name" value="Znr_NADH_PPase"/>
</dbReference>
<dbReference type="InterPro" id="IPR000086">
    <property type="entry name" value="NUDIX_hydrolase_dom"/>
</dbReference>
<dbReference type="NCBIfam" id="NF001299">
    <property type="entry name" value="PRK00241.1"/>
    <property type="match status" value="1"/>
</dbReference>
<comment type="similarity">
    <text evidence="1 9">Belongs to the Nudix hydrolase family. NudC subfamily.</text>
</comment>
<comment type="catalytic activity">
    <reaction evidence="8">
        <text>a 5'-end NAD(+)-phospho-ribonucleoside in mRNA + H2O = a 5'-end phospho-adenosine-phospho-ribonucleoside in mRNA + beta-nicotinamide D-ribonucleotide + 2 H(+)</text>
        <dbReference type="Rhea" id="RHEA:60876"/>
        <dbReference type="Rhea" id="RHEA-COMP:15698"/>
        <dbReference type="Rhea" id="RHEA-COMP:15719"/>
        <dbReference type="ChEBI" id="CHEBI:14649"/>
        <dbReference type="ChEBI" id="CHEBI:15377"/>
        <dbReference type="ChEBI" id="CHEBI:15378"/>
        <dbReference type="ChEBI" id="CHEBI:144029"/>
        <dbReference type="ChEBI" id="CHEBI:144051"/>
    </reaction>
    <physiologicalReaction direction="left-to-right" evidence="8">
        <dbReference type="Rhea" id="RHEA:60877"/>
    </physiologicalReaction>
</comment>
<evidence type="ECO:0000256" key="7">
    <source>
        <dbReference type="ARBA" id="ARBA00023211"/>
    </source>
</evidence>
<evidence type="ECO:0000256" key="3">
    <source>
        <dbReference type="ARBA" id="ARBA00022801"/>
    </source>
</evidence>
<feature type="binding site" evidence="9">
    <location>
        <position position="128"/>
    </location>
    <ligand>
        <name>Zn(2+)</name>
        <dbReference type="ChEBI" id="CHEBI:29105"/>
    </ligand>
</feature>
<feature type="binding site" evidence="9">
    <location>
        <position position="253"/>
    </location>
    <ligand>
        <name>substrate</name>
    </ligand>
</feature>
<dbReference type="PANTHER" id="PTHR42904">
    <property type="entry name" value="NUDIX HYDROLASE, NUDC SUBFAMILY"/>
    <property type="match status" value="1"/>
</dbReference>
<dbReference type="GO" id="GO:0000210">
    <property type="term" value="F:NAD+ diphosphatase activity"/>
    <property type="evidence" value="ECO:0007669"/>
    <property type="project" value="UniProtKB-UniRule"/>
</dbReference>
<dbReference type="Pfam" id="PF09297">
    <property type="entry name" value="Zn_ribbon_NUD"/>
    <property type="match status" value="1"/>
</dbReference>
<feature type="binding site" evidence="9">
    <location>
        <position position="231"/>
    </location>
    <ligand>
        <name>a divalent metal cation</name>
        <dbReference type="ChEBI" id="CHEBI:60240"/>
        <label>3</label>
    </ligand>
</feature>
<evidence type="ECO:0000256" key="5">
    <source>
        <dbReference type="ARBA" id="ARBA00022842"/>
    </source>
</evidence>
<dbReference type="GO" id="GO:0035529">
    <property type="term" value="F:NADH pyrophosphatase activity"/>
    <property type="evidence" value="ECO:0007669"/>
    <property type="project" value="TreeGrafter"/>
</dbReference>
<accession>A0A0Q0LYL4</accession>